<evidence type="ECO:0000313" key="1">
    <source>
        <dbReference type="EMBL" id="TFK72844.1"/>
    </source>
</evidence>
<proteinExistence type="predicted"/>
<reference evidence="1 2" key="1">
    <citation type="journal article" date="2019" name="Nat. Ecol. Evol.">
        <title>Megaphylogeny resolves global patterns of mushroom evolution.</title>
        <authorList>
            <person name="Varga T."/>
            <person name="Krizsan K."/>
            <person name="Foldi C."/>
            <person name="Dima B."/>
            <person name="Sanchez-Garcia M."/>
            <person name="Sanchez-Ramirez S."/>
            <person name="Szollosi G.J."/>
            <person name="Szarkandi J.G."/>
            <person name="Papp V."/>
            <person name="Albert L."/>
            <person name="Andreopoulos W."/>
            <person name="Angelini C."/>
            <person name="Antonin V."/>
            <person name="Barry K.W."/>
            <person name="Bougher N.L."/>
            <person name="Buchanan P."/>
            <person name="Buyck B."/>
            <person name="Bense V."/>
            <person name="Catcheside P."/>
            <person name="Chovatia M."/>
            <person name="Cooper J."/>
            <person name="Damon W."/>
            <person name="Desjardin D."/>
            <person name="Finy P."/>
            <person name="Geml J."/>
            <person name="Haridas S."/>
            <person name="Hughes K."/>
            <person name="Justo A."/>
            <person name="Karasinski D."/>
            <person name="Kautmanova I."/>
            <person name="Kiss B."/>
            <person name="Kocsube S."/>
            <person name="Kotiranta H."/>
            <person name="LaButti K.M."/>
            <person name="Lechner B.E."/>
            <person name="Liimatainen K."/>
            <person name="Lipzen A."/>
            <person name="Lukacs Z."/>
            <person name="Mihaltcheva S."/>
            <person name="Morgado L.N."/>
            <person name="Niskanen T."/>
            <person name="Noordeloos M.E."/>
            <person name="Ohm R.A."/>
            <person name="Ortiz-Santana B."/>
            <person name="Ovrebo C."/>
            <person name="Racz N."/>
            <person name="Riley R."/>
            <person name="Savchenko A."/>
            <person name="Shiryaev A."/>
            <person name="Soop K."/>
            <person name="Spirin V."/>
            <person name="Szebenyi C."/>
            <person name="Tomsovsky M."/>
            <person name="Tulloss R.E."/>
            <person name="Uehling J."/>
            <person name="Grigoriev I.V."/>
            <person name="Vagvolgyi C."/>
            <person name="Papp T."/>
            <person name="Martin F.M."/>
            <person name="Miettinen O."/>
            <person name="Hibbett D.S."/>
            <person name="Nagy L.G."/>
        </authorList>
    </citation>
    <scope>NUCLEOTIDE SEQUENCE [LARGE SCALE GENOMIC DNA]</scope>
    <source>
        <strain evidence="1 2">NL-1719</strain>
    </source>
</reference>
<name>A0ACD3B5A9_9AGAR</name>
<gene>
    <name evidence="1" type="ORF">BDN72DRAFT_957022</name>
</gene>
<keyword evidence="2" id="KW-1185">Reference proteome</keyword>
<dbReference type="EMBL" id="ML208281">
    <property type="protein sequence ID" value="TFK72844.1"/>
    <property type="molecule type" value="Genomic_DNA"/>
</dbReference>
<protein>
    <submittedName>
        <fullName evidence="1">Uncharacterized protein</fullName>
    </submittedName>
</protein>
<organism evidence="1 2">
    <name type="scientific">Pluteus cervinus</name>
    <dbReference type="NCBI Taxonomy" id="181527"/>
    <lineage>
        <taxon>Eukaryota</taxon>
        <taxon>Fungi</taxon>
        <taxon>Dikarya</taxon>
        <taxon>Basidiomycota</taxon>
        <taxon>Agaricomycotina</taxon>
        <taxon>Agaricomycetes</taxon>
        <taxon>Agaricomycetidae</taxon>
        <taxon>Agaricales</taxon>
        <taxon>Pluteineae</taxon>
        <taxon>Pluteaceae</taxon>
        <taxon>Pluteus</taxon>
    </lineage>
</organism>
<sequence>MAPVHESVMDFAMSNLVIRNLSLTPDTVNITVPIMDPFRVEMACYSLPYGALGFISHILTYYTVFCLWFGRKPLWPFSPVSYSRIDIVLGVVSLVVSTAMTIVTLVRCRNSWQLLTIAVWKLTISLVNGEPPSSWLLSL</sequence>
<evidence type="ECO:0000313" key="2">
    <source>
        <dbReference type="Proteomes" id="UP000308600"/>
    </source>
</evidence>
<dbReference type="Proteomes" id="UP000308600">
    <property type="component" value="Unassembled WGS sequence"/>
</dbReference>
<accession>A0ACD3B5A9</accession>